<name>A0A090WNA3_9FLAO</name>
<dbReference type="EMBL" id="BBNU01000003">
    <property type="protein sequence ID" value="GAL78466.1"/>
    <property type="molecule type" value="Genomic_DNA"/>
</dbReference>
<evidence type="ECO:0000256" key="9">
    <source>
        <dbReference type="RuleBase" id="RU004320"/>
    </source>
</evidence>
<comment type="subcellular location">
    <subcellularLocation>
        <location evidence="7">Cytoplasm</location>
    </subcellularLocation>
</comment>
<dbReference type="FunFam" id="3.40.50.1470:FF:000001">
    <property type="entry name" value="Peptidyl-tRNA hydrolase"/>
    <property type="match status" value="1"/>
</dbReference>
<protein>
    <recommendedName>
        <fullName evidence="6 7">Peptidyl-tRNA hydrolase</fullName>
        <shortName evidence="7">Pth</shortName>
        <ecNumber evidence="1 7">3.1.1.29</ecNumber>
    </recommendedName>
</protein>
<evidence type="ECO:0000256" key="1">
    <source>
        <dbReference type="ARBA" id="ARBA00013260"/>
    </source>
</evidence>
<sequence length="208" mass="23635">MRQFLLKIFRKENNKEAQNPMKKYLIVGLGNIGAEYANTRHNIGFKVLDYLAAQEDLTFTTQKLGDLTTYKLKGRTFILLKPSTYMNLSGKAVQYWLTKEKIPLENLLVITDDLNLPFGSIRVKAKGSDGGHNGLKDIQSTLNTTKYNRFRFGISDAFSKGKQIDYVLGEWSEEENKTMKERLTKSVELIKSFGLAGMSNTMNNFNGK</sequence>
<feature type="binding site" evidence="7">
    <location>
        <position position="87"/>
    </location>
    <ligand>
        <name>tRNA</name>
        <dbReference type="ChEBI" id="CHEBI:17843"/>
    </ligand>
</feature>
<comment type="caution">
    <text evidence="11">The sequence shown here is derived from an EMBL/GenBank/DDBJ whole genome shotgun (WGS) entry which is preliminary data.</text>
</comment>
<feature type="binding site" evidence="7">
    <location>
        <position position="85"/>
    </location>
    <ligand>
        <name>tRNA</name>
        <dbReference type="ChEBI" id="CHEBI:17843"/>
    </ligand>
</feature>
<evidence type="ECO:0000313" key="11">
    <source>
        <dbReference type="EMBL" id="GAL78466.1"/>
    </source>
</evidence>
<evidence type="ECO:0000256" key="8">
    <source>
        <dbReference type="RuleBase" id="RU000673"/>
    </source>
</evidence>
<evidence type="ECO:0000313" key="10">
    <source>
        <dbReference type="EMBL" id="GAL60698.1"/>
    </source>
</evidence>
<dbReference type="InterPro" id="IPR001328">
    <property type="entry name" value="Pept_tRNA_hydro"/>
</dbReference>
<evidence type="ECO:0000256" key="6">
    <source>
        <dbReference type="ARBA" id="ARBA00050038"/>
    </source>
</evidence>
<feature type="site" description="Stabilizes the basic form of H active site to accept a proton" evidence="7">
    <location>
        <position position="112"/>
    </location>
</feature>
<dbReference type="PANTHER" id="PTHR17224">
    <property type="entry name" value="PEPTIDYL-TRNA HYDROLASE"/>
    <property type="match status" value="1"/>
</dbReference>
<dbReference type="CDD" id="cd00462">
    <property type="entry name" value="PTH"/>
    <property type="match status" value="1"/>
</dbReference>
<evidence type="ECO:0000256" key="7">
    <source>
        <dbReference type="HAMAP-Rule" id="MF_00083"/>
    </source>
</evidence>
<evidence type="ECO:0000313" key="13">
    <source>
        <dbReference type="Proteomes" id="UP000029644"/>
    </source>
</evidence>
<comment type="similarity">
    <text evidence="5 7 9">Belongs to the PTH family.</text>
</comment>
<evidence type="ECO:0000256" key="4">
    <source>
        <dbReference type="ARBA" id="ARBA00022884"/>
    </source>
</evidence>
<dbReference type="Pfam" id="PF01195">
    <property type="entry name" value="Pept_tRNA_hydro"/>
    <property type="match status" value="1"/>
</dbReference>
<dbReference type="PANTHER" id="PTHR17224:SF1">
    <property type="entry name" value="PEPTIDYL-TRNA HYDROLASE"/>
    <property type="match status" value="1"/>
</dbReference>
<dbReference type="AlphaFoldDB" id="A0A090WNA3"/>
<dbReference type="STRING" id="221126.SAMN04489722_103229"/>
<dbReference type="SUPFAM" id="SSF53178">
    <property type="entry name" value="Peptidyl-tRNA hydrolase-like"/>
    <property type="match status" value="1"/>
</dbReference>
<feature type="active site" description="Proton acceptor" evidence="7">
    <location>
        <position position="41"/>
    </location>
</feature>
<comment type="function">
    <text evidence="7">Hydrolyzes ribosome-free peptidyl-tRNAs (with 1 or more amino acids incorporated), which drop off the ribosome during protein synthesis, or as a result of ribosome stalling.</text>
</comment>
<organism evidence="11 12">
    <name type="scientific">Algibacter lectus</name>
    <dbReference type="NCBI Taxonomy" id="221126"/>
    <lineage>
        <taxon>Bacteria</taxon>
        <taxon>Pseudomonadati</taxon>
        <taxon>Bacteroidota</taxon>
        <taxon>Flavobacteriia</taxon>
        <taxon>Flavobacteriales</taxon>
        <taxon>Flavobacteriaceae</taxon>
        <taxon>Algibacter</taxon>
    </lineage>
</organism>
<comment type="subunit">
    <text evidence="7">Monomer.</text>
</comment>
<evidence type="ECO:0000313" key="12">
    <source>
        <dbReference type="Proteomes" id="UP000029643"/>
    </source>
</evidence>
<feature type="binding site" evidence="7">
    <location>
        <position position="36"/>
    </location>
    <ligand>
        <name>tRNA</name>
        <dbReference type="ChEBI" id="CHEBI:17843"/>
    </ligand>
</feature>
<dbReference type="NCBIfam" id="TIGR00447">
    <property type="entry name" value="pth"/>
    <property type="match status" value="1"/>
</dbReference>
<dbReference type="GO" id="GO:0072344">
    <property type="term" value="P:rescue of stalled ribosome"/>
    <property type="evidence" value="ECO:0007669"/>
    <property type="project" value="UniProtKB-UniRule"/>
</dbReference>
<dbReference type="EC" id="3.1.1.29" evidence="1 7"/>
<dbReference type="Proteomes" id="UP000029644">
    <property type="component" value="Unassembled WGS sequence"/>
</dbReference>
<evidence type="ECO:0000256" key="3">
    <source>
        <dbReference type="ARBA" id="ARBA00022801"/>
    </source>
</evidence>
<dbReference type="Gene3D" id="3.40.50.1470">
    <property type="entry name" value="Peptidyl-tRNA hydrolase"/>
    <property type="match status" value="1"/>
</dbReference>
<keyword evidence="2 7" id="KW-0820">tRNA-binding</keyword>
<accession>A0A090WNA3</accession>
<dbReference type="GO" id="GO:0006515">
    <property type="term" value="P:protein quality control for misfolded or incompletely synthesized proteins"/>
    <property type="evidence" value="ECO:0007669"/>
    <property type="project" value="UniProtKB-UniRule"/>
</dbReference>
<comment type="catalytic activity">
    <reaction evidence="7 8">
        <text>an N-acyl-L-alpha-aminoacyl-tRNA + H2O = an N-acyl-L-amino acid + a tRNA + H(+)</text>
        <dbReference type="Rhea" id="RHEA:54448"/>
        <dbReference type="Rhea" id="RHEA-COMP:10123"/>
        <dbReference type="Rhea" id="RHEA-COMP:13883"/>
        <dbReference type="ChEBI" id="CHEBI:15377"/>
        <dbReference type="ChEBI" id="CHEBI:15378"/>
        <dbReference type="ChEBI" id="CHEBI:59874"/>
        <dbReference type="ChEBI" id="CHEBI:78442"/>
        <dbReference type="ChEBI" id="CHEBI:138191"/>
        <dbReference type="EC" id="3.1.1.29"/>
    </reaction>
</comment>
<dbReference type="GO" id="GO:0005737">
    <property type="term" value="C:cytoplasm"/>
    <property type="evidence" value="ECO:0007669"/>
    <property type="project" value="UniProtKB-SubCell"/>
</dbReference>
<dbReference type="HAMAP" id="MF_00083">
    <property type="entry name" value="Pept_tRNA_hydro_bact"/>
    <property type="match status" value="1"/>
</dbReference>
<dbReference type="GO" id="GO:0000049">
    <property type="term" value="F:tRNA binding"/>
    <property type="evidence" value="ECO:0007669"/>
    <property type="project" value="UniProtKB-UniRule"/>
</dbReference>
<evidence type="ECO:0000256" key="2">
    <source>
        <dbReference type="ARBA" id="ARBA00022555"/>
    </source>
</evidence>
<evidence type="ECO:0000256" key="5">
    <source>
        <dbReference type="ARBA" id="ARBA00038063"/>
    </source>
</evidence>
<proteinExistence type="inferred from homology"/>
<comment type="function">
    <text evidence="7">Catalyzes the release of premature peptidyl moieties from peptidyl-tRNA molecules trapped in stalled 50S ribosomal subunits, and thus maintains levels of free tRNAs and 50S ribosomes.</text>
</comment>
<dbReference type="InterPro" id="IPR018171">
    <property type="entry name" value="Pept_tRNA_hydro_CS"/>
</dbReference>
<dbReference type="GO" id="GO:0004045">
    <property type="term" value="F:peptidyl-tRNA hydrolase activity"/>
    <property type="evidence" value="ECO:0007669"/>
    <property type="project" value="UniProtKB-UniRule"/>
</dbReference>
<dbReference type="Proteomes" id="UP000029643">
    <property type="component" value="Unassembled WGS sequence"/>
</dbReference>
<keyword evidence="7" id="KW-0963">Cytoplasm</keyword>
<feature type="binding site" evidence="7">
    <location>
        <position position="133"/>
    </location>
    <ligand>
        <name>tRNA</name>
        <dbReference type="ChEBI" id="CHEBI:17843"/>
    </ligand>
</feature>
<dbReference type="PROSITE" id="PS01196">
    <property type="entry name" value="PEPT_TRNA_HYDROL_2"/>
    <property type="match status" value="1"/>
</dbReference>
<reference evidence="12 13" key="1">
    <citation type="journal article" date="2014" name="Genome Announc.">
        <title>Draft Genome Sequences of Marine Flavobacterium Algibacter lectus Strains SS8 and NR4.</title>
        <authorList>
            <person name="Takatani N."/>
            <person name="Nakanishi M."/>
            <person name="Meirelles P."/>
            <person name="Mino S."/>
            <person name="Suda W."/>
            <person name="Oshima K."/>
            <person name="Hattori M."/>
            <person name="Ohkuma M."/>
            <person name="Hosokawa M."/>
            <person name="Miyashita K."/>
            <person name="Thompson F.L."/>
            <person name="Niwa A."/>
            <person name="Sawabe T."/>
            <person name="Sawabe T."/>
        </authorList>
    </citation>
    <scope>NUCLEOTIDE SEQUENCE [LARGE SCALE GENOMIC DNA]</scope>
    <source>
        <strain evidence="11">JCM 19274</strain>
        <strain evidence="10 13">JCM 19300</strain>
        <strain evidence="12">JCM19274</strain>
    </source>
</reference>
<gene>
    <name evidence="7" type="primary">pth</name>
    <name evidence="11" type="ORF">JCM19274_930</name>
    <name evidence="10" type="ORF">JCM19300_3636</name>
</gene>
<dbReference type="PROSITE" id="PS01195">
    <property type="entry name" value="PEPT_TRNA_HYDROL_1"/>
    <property type="match status" value="1"/>
</dbReference>
<dbReference type="InterPro" id="IPR036416">
    <property type="entry name" value="Pept_tRNA_hydro_sf"/>
</dbReference>
<feature type="site" description="Discriminates between blocked and unblocked aminoacyl-tRNA" evidence="7">
    <location>
        <position position="31"/>
    </location>
</feature>
<keyword evidence="4 7" id="KW-0694">RNA-binding</keyword>
<dbReference type="EMBL" id="BBNQ01000001">
    <property type="protein sequence ID" value="GAL60698.1"/>
    <property type="molecule type" value="Genomic_DNA"/>
</dbReference>
<keyword evidence="3 7" id="KW-0378">Hydrolase</keyword>